<evidence type="ECO:0000313" key="5">
    <source>
        <dbReference type="EMBL" id="KAK2701939.1"/>
    </source>
</evidence>
<dbReference type="InterPro" id="IPR013762">
    <property type="entry name" value="Integrase-like_cat_sf"/>
</dbReference>
<dbReference type="GO" id="GO:0006310">
    <property type="term" value="P:DNA recombination"/>
    <property type="evidence" value="ECO:0007669"/>
    <property type="project" value="UniProtKB-KW"/>
</dbReference>
<protein>
    <recommendedName>
        <fullName evidence="7">Integrase</fullName>
    </recommendedName>
</protein>
<evidence type="ECO:0000259" key="4">
    <source>
        <dbReference type="PROSITE" id="PS51900"/>
    </source>
</evidence>
<dbReference type="InterPro" id="IPR011010">
    <property type="entry name" value="DNA_brk_join_enz"/>
</dbReference>
<feature type="domain" description="Tyr recombinase" evidence="3">
    <location>
        <begin position="95"/>
        <end position="258"/>
    </location>
</feature>
<dbReference type="Pfam" id="PF00589">
    <property type="entry name" value="Phage_integrase"/>
    <property type="match status" value="2"/>
</dbReference>
<dbReference type="CDD" id="cd00397">
    <property type="entry name" value="DNA_BRE_C"/>
    <property type="match status" value="1"/>
</dbReference>
<name>A0AA88KTT5_ARTSF</name>
<dbReference type="AlphaFoldDB" id="A0AA88KTT5"/>
<keyword evidence="6" id="KW-1185">Reference proteome</keyword>
<proteinExistence type="predicted"/>
<dbReference type="PROSITE" id="PS51900">
    <property type="entry name" value="CB"/>
    <property type="match status" value="1"/>
</dbReference>
<gene>
    <name evidence="5" type="ORF">QYM36_019440</name>
</gene>
<dbReference type="PROSITE" id="PS51898">
    <property type="entry name" value="TYR_RECOMBINASE"/>
    <property type="match status" value="2"/>
</dbReference>
<feature type="domain" description="Tyr recombinase" evidence="3">
    <location>
        <begin position="261"/>
        <end position="421"/>
    </location>
</feature>
<evidence type="ECO:0000313" key="6">
    <source>
        <dbReference type="Proteomes" id="UP001187531"/>
    </source>
</evidence>
<dbReference type="GO" id="GO:0015074">
    <property type="term" value="P:DNA integration"/>
    <property type="evidence" value="ECO:0007669"/>
    <property type="project" value="InterPro"/>
</dbReference>
<sequence length="438" mass="49455">MDGLLDSFIDYLRRRRRAPVTVRKRRAVIARLLTEIDPYTATLFELDEWVHTHWTADESLNAAVSGLRGFFRWMHASGRRPDNPAAELETVTVERRPARIATDTDILAGIANADHETEMMIRLAAECGLRRHEVAKVHTDDIEAGEWLHVIGKGGKHRVVHLTPELQTLIRRAPAGYLFPGGTDGHLHPNTVYEHIRRAVGANPHSLRHRAGTVVYEGTGHDLRVAQEFLGHSSPEMTARYPRAWRRRRAHHLPNIKVPFRVPKIAPDDQVQLSLIGASDRDRALVLLARLACLRLTELTTLHTRHRENDYLRVIGKGDKERIVYINDDLDVVLVGLEREQGAGYYFPGRYGSHLHPASVNKIITRVTGCNPHSLRHAGATAAYRSTRNLRAVQKMLGHESLATTQRYLHLDDDELRAASAGTSFRSRARSPHFQQAA</sequence>
<dbReference type="Proteomes" id="UP001187531">
    <property type="component" value="Unassembled WGS sequence"/>
</dbReference>
<comment type="caution">
    <text evidence="5">The sequence shown here is derived from an EMBL/GenBank/DDBJ whole genome shotgun (WGS) entry which is preliminary data.</text>
</comment>
<dbReference type="SUPFAM" id="SSF56349">
    <property type="entry name" value="DNA breaking-rejoining enzymes"/>
    <property type="match status" value="2"/>
</dbReference>
<evidence type="ECO:0000256" key="2">
    <source>
        <dbReference type="ARBA" id="ARBA00023172"/>
    </source>
</evidence>
<dbReference type="GO" id="GO:0003677">
    <property type="term" value="F:DNA binding"/>
    <property type="evidence" value="ECO:0007669"/>
    <property type="project" value="UniProtKB-KW"/>
</dbReference>
<feature type="domain" description="Core-binding (CB)" evidence="4">
    <location>
        <begin position="1"/>
        <end position="75"/>
    </location>
</feature>
<evidence type="ECO:0000256" key="1">
    <source>
        <dbReference type="ARBA" id="ARBA00023125"/>
    </source>
</evidence>
<dbReference type="Gene3D" id="1.10.443.10">
    <property type="entry name" value="Intergrase catalytic core"/>
    <property type="match status" value="2"/>
</dbReference>
<dbReference type="EMBL" id="JAVRJZ010001123">
    <property type="protein sequence ID" value="KAK2701939.1"/>
    <property type="molecule type" value="Genomic_DNA"/>
</dbReference>
<dbReference type="PANTHER" id="PTHR30349:SF64">
    <property type="entry name" value="PROPHAGE INTEGRASE INTD-RELATED"/>
    <property type="match status" value="1"/>
</dbReference>
<accession>A0AA88KTT5</accession>
<reference evidence="5" key="1">
    <citation type="submission" date="2023-07" db="EMBL/GenBank/DDBJ databases">
        <title>Chromosome-level genome assembly of Artemia franciscana.</title>
        <authorList>
            <person name="Jo E."/>
        </authorList>
    </citation>
    <scope>NUCLEOTIDE SEQUENCE</scope>
    <source>
        <tissue evidence="5">Whole body</tissue>
    </source>
</reference>
<keyword evidence="2" id="KW-0233">DNA recombination</keyword>
<evidence type="ECO:0000259" key="3">
    <source>
        <dbReference type="PROSITE" id="PS51898"/>
    </source>
</evidence>
<dbReference type="InterPro" id="IPR002104">
    <property type="entry name" value="Integrase_catalytic"/>
</dbReference>
<dbReference type="InterPro" id="IPR044068">
    <property type="entry name" value="CB"/>
</dbReference>
<evidence type="ECO:0008006" key="7">
    <source>
        <dbReference type="Google" id="ProtNLM"/>
    </source>
</evidence>
<organism evidence="5 6">
    <name type="scientific">Artemia franciscana</name>
    <name type="common">Brine shrimp</name>
    <name type="synonym">Artemia sanfranciscana</name>
    <dbReference type="NCBI Taxonomy" id="6661"/>
    <lineage>
        <taxon>Eukaryota</taxon>
        <taxon>Metazoa</taxon>
        <taxon>Ecdysozoa</taxon>
        <taxon>Arthropoda</taxon>
        <taxon>Crustacea</taxon>
        <taxon>Branchiopoda</taxon>
        <taxon>Anostraca</taxon>
        <taxon>Artemiidae</taxon>
        <taxon>Artemia</taxon>
    </lineage>
</organism>
<keyword evidence="1" id="KW-0238">DNA-binding</keyword>
<dbReference type="PANTHER" id="PTHR30349">
    <property type="entry name" value="PHAGE INTEGRASE-RELATED"/>
    <property type="match status" value="1"/>
</dbReference>
<dbReference type="InterPro" id="IPR050090">
    <property type="entry name" value="Tyrosine_recombinase_XerCD"/>
</dbReference>